<evidence type="ECO:0000313" key="3">
    <source>
        <dbReference type="EMBL" id="ATL68755.1"/>
    </source>
</evidence>
<dbReference type="Pfam" id="PF08028">
    <property type="entry name" value="Acyl-CoA_dh_2"/>
    <property type="match status" value="1"/>
</dbReference>
<dbReference type="SUPFAM" id="SSF56645">
    <property type="entry name" value="Acyl-CoA dehydrogenase NM domain-like"/>
    <property type="match status" value="1"/>
</dbReference>
<name>A0A291RN73_9NOCA</name>
<keyword evidence="1" id="KW-0560">Oxidoreductase</keyword>
<evidence type="ECO:0000313" key="4">
    <source>
        <dbReference type="Proteomes" id="UP000221961"/>
    </source>
</evidence>
<dbReference type="Gene3D" id="1.10.540.10">
    <property type="entry name" value="Acyl-CoA dehydrogenase/oxidase, N-terminal domain"/>
    <property type="match status" value="1"/>
</dbReference>
<accession>A0A291RN73</accession>
<dbReference type="AlphaFoldDB" id="A0A291RN73"/>
<dbReference type="EMBL" id="CP023778">
    <property type="protein sequence ID" value="ATL68755.1"/>
    <property type="molecule type" value="Genomic_DNA"/>
</dbReference>
<dbReference type="InterPro" id="IPR013107">
    <property type="entry name" value="Acyl-CoA_DH_C"/>
</dbReference>
<feature type="domain" description="Acyl-CoA dehydrogenase C-terminal" evidence="2">
    <location>
        <begin position="247"/>
        <end position="379"/>
    </location>
</feature>
<reference evidence="3 4" key="1">
    <citation type="submission" date="2017-10" db="EMBL/GenBank/DDBJ databases">
        <title>Comparative genomics between pathogenic Norcardia.</title>
        <authorList>
            <person name="Zeng L."/>
        </authorList>
    </citation>
    <scope>NUCLEOTIDE SEQUENCE [LARGE SCALE GENOMIC DNA]</scope>
    <source>
        <strain evidence="3 4">NC_YFY_NT001</strain>
    </source>
</reference>
<dbReference type="PANTHER" id="PTHR43884:SF12">
    <property type="entry name" value="ISOVALERYL-COA DEHYDROGENASE, MITOCHONDRIAL-RELATED"/>
    <property type="match status" value="1"/>
</dbReference>
<dbReference type="KEGG" id="ntp:CRH09_23760"/>
<organism evidence="3 4">
    <name type="scientific">Nocardia terpenica</name>
    <dbReference type="NCBI Taxonomy" id="455432"/>
    <lineage>
        <taxon>Bacteria</taxon>
        <taxon>Bacillati</taxon>
        <taxon>Actinomycetota</taxon>
        <taxon>Actinomycetes</taxon>
        <taxon>Mycobacteriales</taxon>
        <taxon>Nocardiaceae</taxon>
        <taxon>Nocardia</taxon>
    </lineage>
</organism>
<dbReference type="Gene3D" id="2.40.110.10">
    <property type="entry name" value="Butyryl-CoA Dehydrogenase, subunit A, domain 2"/>
    <property type="match status" value="1"/>
</dbReference>
<dbReference type="PIRSF" id="PIRSF016578">
    <property type="entry name" value="HsaA"/>
    <property type="match status" value="1"/>
</dbReference>
<dbReference type="GO" id="GO:0050660">
    <property type="term" value="F:flavin adenine dinucleotide binding"/>
    <property type="evidence" value="ECO:0007669"/>
    <property type="project" value="InterPro"/>
</dbReference>
<dbReference type="PANTHER" id="PTHR43884">
    <property type="entry name" value="ACYL-COA DEHYDROGENASE"/>
    <property type="match status" value="1"/>
</dbReference>
<gene>
    <name evidence="3" type="ORF">CRH09_23760</name>
</gene>
<dbReference type="SUPFAM" id="SSF47203">
    <property type="entry name" value="Acyl-CoA dehydrogenase C-terminal domain-like"/>
    <property type="match status" value="1"/>
</dbReference>
<sequence>MTIAEPRASLHPAPDISDLVDTARRLVPVLRAHAARNESERRLSSETIAALTDSGMFKLLVPKRFGGYQVPLRDFLDITATLAEGEGAASWLAAVCNSCAWMASLFPERAQHDVFGAGRDVIVSGVTAPTATAVRVDGGFRVSGRWHYNSGSWHADWAVLGIPLVDSDGTVLDSALALVPAADYTVEDTWFMAGMAATGSNCLVAEDIFIPEHRVMALAPVLGGSYPTEHTDEALYRSAFGPFVATVIVGPLLGLGRAALDLVTTKAAEKSIAFTVYEKQRDSTAFQVAVADAALKIDTAHLHAYRAAEVVDESAAGAIFPELPLRARVRADLGHVVENVVDAINTLLYIHGSSSFAAGNDLQRIWRDANVGARHAVVQPLIGKEIYGKALLGVDEQVSPLL</sequence>
<evidence type="ECO:0000256" key="1">
    <source>
        <dbReference type="ARBA" id="ARBA00023002"/>
    </source>
</evidence>
<dbReference type="Proteomes" id="UP000221961">
    <property type="component" value="Chromosome"/>
</dbReference>
<dbReference type="InterPro" id="IPR037069">
    <property type="entry name" value="AcylCoA_DH/ox_N_sf"/>
</dbReference>
<dbReference type="InterPro" id="IPR009100">
    <property type="entry name" value="AcylCoA_DH/oxidase_NM_dom_sf"/>
</dbReference>
<dbReference type="InterPro" id="IPR036250">
    <property type="entry name" value="AcylCo_DH-like_C"/>
</dbReference>
<dbReference type="RefSeq" id="WP_098695817.1">
    <property type="nucleotide sequence ID" value="NZ_CP023778.1"/>
</dbReference>
<dbReference type="GeneID" id="88360364"/>
<evidence type="ECO:0000259" key="2">
    <source>
        <dbReference type="Pfam" id="PF08028"/>
    </source>
</evidence>
<dbReference type="InterPro" id="IPR046373">
    <property type="entry name" value="Acyl-CoA_Oxase/DH_mid-dom_sf"/>
</dbReference>
<dbReference type="GO" id="GO:0003995">
    <property type="term" value="F:acyl-CoA dehydrogenase activity"/>
    <property type="evidence" value="ECO:0007669"/>
    <property type="project" value="TreeGrafter"/>
</dbReference>
<proteinExistence type="predicted"/>
<dbReference type="Gene3D" id="1.20.140.10">
    <property type="entry name" value="Butyryl-CoA Dehydrogenase, subunit A, domain 3"/>
    <property type="match status" value="1"/>
</dbReference>
<protein>
    <submittedName>
        <fullName evidence="3">Oxidoreductase</fullName>
    </submittedName>
</protein>